<reference evidence="1" key="1">
    <citation type="submission" date="2023-10" db="EMBL/GenBank/DDBJ databases">
        <authorList>
            <person name="Chen Y."/>
            <person name="Shah S."/>
            <person name="Dougan E. K."/>
            <person name="Thang M."/>
            <person name="Chan C."/>
        </authorList>
    </citation>
    <scope>NUCLEOTIDE SEQUENCE [LARGE SCALE GENOMIC DNA]</scope>
</reference>
<proteinExistence type="predicted"/>
<evidence type="ECO:0000313" key="1">
    <source>
        <dbReference type="EMBL" id="CAK0858133.1"/>
    </source>
</evidence>
<accession>A0ABN9UG96</accession>
<comment type="caution">
    <text evidence="1">The sequence shown here is derived from an EMBL/GenBank/DDBJ whole genome shotgun (WGS) entry which is preliminary data.</text>
</comment>
<evidence type="ECO:0008006" key="3">
    <source>
        <dbReference type="Google" id="ProtNLM"/>
    </source>
</evidence>
<gene>
    <name evidence="1" type="ORF">PCOR1329_LOCUS48013</name>
</gene>
<protein>
    <recommendedName>
        <fullName evidence="3">Aminoglycoside phosphotransferase domain-containing protein</fullName>
    </recommendedName>
</protein>
<dbReference type="InterPro" id="IPR011009">
    <property type="entry name" value="Kinase-like_dom_sf"/>
</dbReference>
<evidence type="ECO:0000313" key="2">
    <source>
        <dbReference type="Proteomes" id="UP001189429"/>
    </source>
</evidence>
<dbReference type="Proteomes" id="UP001189429">
    <property type="component" value="Unassembled WGS sequence"/>
</dbReference>
<organism evidence="1 2">
    <name type="scientific">Prorocentrum cordatum</name>
    <dbReference type="NCBI Taxonomy" id="2364126"/>
    <lineage>
        <taxon>Eukaryota</taxon>
        <taxon>Sar</taxon>
        <taxon>Alveolata</taxon>
        <taxon>Dinophyceae</taxon>
        <taxon>Prorocentrales</taxon>
        <taxon>Prorocentraceae</taxon>
        <taxon>Prorocentrum</taxon>
    </lineage>
</organism>
<sequence>MPRRLGQQARDAGALAGTLLRLLCCRGRRRPGALTGLRFPVAARDLAGPEGARLLEQLLRHGGHLPPGVSVRSVCARGGAIRDGVKGDKAVLLVEYEGETDLPRQFFAKFNLQSVWSLPMRLLGEASEVCRCEALFYHRLAGEVAVGAPKCYFVDYSDVTGEFVLLLEVIEFGTQCVLPLKHRIRDAATLEEQYLFVREGGKMNASLWGDGHPCLQGAPRFDQTHRQLWVMAQLIARRGLHFTVKRTVGGRKVNQRFMTWSPPPELVGKEADIIGDMPAILRSLCEDKDMVAFGHNDLTTDNAYFMRGTDGQLSFGVFDWQQSCINNVGQEWAWNWHFLEPEFLEAHEDTLICWLLQTYKESGIEISREAFLESYVLGTVQMYVFGGGAMQMLLRALDKRGLLESLLPNDPRCRDETLGKDVTEHIVGAEMTRRTFTNVCGIMRRHGFARAWSRWRERHGCHEASSRARAKVD</sequence>
<dbReference type="EMBL" id="CAUYUJ010015790">
    <property type="protein sequence ID" value="CAK0858133.1"/>
    <property type="molecule type" value="Genomic_DNA"/>
</dbReference>
<name>A0ABN9UG96_9DINO</name>
<dbReference type="SUPFAM" id="SSF56112">
    <property type="entry name" value="Protein kinase-like (PK-like)"/>
    <property type="match status" value="1"/>
</dbReference>
<keyword evidence="2" id="KW-1185">Reference proteome</keyword>